<comment type="caution">
    <text evidence="7">The sequence shown here is derived from an EMBL/GenBank/DDBJ whole genome shotgun (WGS) entry which is preliminary data.</text>
</comment>
<comment type="subunit">
    <text evidence="4">Part of the 50S ribosomal subunit. Contacts protein L32.</text>
</comment>
<evidence type="ECO:0000256" key="6">
    <source>
        <dbReference type="SAM" id="MobiDB-lite"/>
    </source>
</evidence>
<dbReference type="HAMAP" id="MF_01368">
    <property type="entry name" value="Ribosomal_bL17"/>
    <property type="match status" value="1"/>
</dbReference>
<dbReference type="Pfam" id="PF01196">
    <property type="entry name" value="Ribosomal_L17"/>
    <property type="match status" value="1"/>
</dbReference>
<dbReference type="GO" id="GO:0006412">
    <property type="term" value="P:translation"/>
    <property type="evidence" value="ECO:0007669"/>
    <property type="project" value="UniProtKB-UniRule"/>
</dbReference>
<dbReference type="Gene3D" id="3.90.1030.10">
    <property type="entry name" value="Ribosomal protein L17"/>
    <property type="match status" value="1"/>
</dbReference>
<dbReference type="EMBL" id="JAERWK010000011">
    <property type="protein sequence ID" value="MBM9467557.1"/>
    <property type="molecule type" value="Genomic_DNA"/>
</dbReference>
<dbReference type="InterPro" id="IPR036373">
    <property type="entry name" value="Ribosomal_bL17_sf"/>
</dbReference>
<evidence type="ECO:0000256" key="4">
    <source>
        <dbReference type="HAMAP-Rule" id="MF_01368"/>
    </source>
</evidence>
<proteinExistence type="inferred from homology"/>
<dbReference type="SUPFAM" id="SSF64263">
    <property type="entry name" value="Prokaryotic ribosomal protein L17"/>
    <property type="match status" value="1"/>
</dbReference>
<dbReference type="PANTHER" id="PTHR14413">
    <property type="entry name" value="RIBOSOMAL PROTEIN L17"/>
    <property type="match status" value="1"/>
</dbReference>
<evidence type="ECO:0000256" key="1">
    <source>
        <dbReference type="ARBA" id="ARBA00008777"/>
    </source>
</evidence>
<name>A0A938YFQ3_9ACTN</name>
<gene>
    <name evidence="4 7" type="primary">rplQ</name>
    <name evidence="7" type="ORF">JL106_09735</name>
</gene>
<dbReference type="InterPro" id="IPR047859">
    <property type="entry name" value="Ribosomal_bL17_CS"/>
</dbReference>
<comment type="similarity">
    <text evidence="1 4 5">Belongs to the bacterial ribosomal protein bL17 family.</text>
</comment>
<evidence type="ECO:0000256" key="3">
    <source>
        <dbReference type="ARBA" id="ARBA00023274"/>
    </source>
</evidence>
<evidence type="ECO:0000256" key="2">
    <source>
        <dbReference type="ARBA" id="ARBA00022980"/>
    </source>
</evidence>
<evidence type="ECO:0000313" key="7">
    <source>
        <dbReference type="EMBL" id="MBM9467557.1"/>
    </source>
</evidence>
<dbReference type="PROSITE" id="PS01167">
    <property type="entry name" value="RIBOSOMAL_L17"/>
    <property type="match status" value="1"/>
</dbReference>
<evidence type="ECO:0000313" key="8">
    <source>
        <dbReference type="Proteomes" id="UP000663792"/>
    </source>
</evidence>
<protein>
    <recommendedName>
        <fullName evidence="4">Large ribosomal subunit protein bL17</fullName>
    </recommendedName>
</protein>
<feature type="region of interest" description="Disordered" evidence="6">
    <location>
        <begin position="156"/>
        <end position="222"/>
    </location>
</feature>
<dbReference type="NCBIfam" id="TIGR00059">
    <property type="entry name" value="L17"/>
    <property type="match status" value="1"/>
</dbReference>
<evidence type="ECO:0000256" key="5">
    <source>
        <dbReference type="RuleBase" id="RU000660"/>
    </source>
</evidence>
<dbReference type="PANTHER" id="PTHR14413:SF16">
    <property type="entry name" value="LARGE RIBOSOMAL SUBUNIT PROTEIN BL17M"/>
    <property type="match status" value="1"/>
</dbReference>
<feature type="compositionally biased region" description="Low complexity" evidence="6">
    <location>
        <begin position="186"/>
        <end position="202"/>
    </location>
</feature>
<reference evidence="7" key="1">
    <citation type="submission" date="2021-01" db="EMBL/GenBank/DDBJ databases">
        <title>YIM 132084 draft genome.</title>
        <authorList>
            <person name="An D."/>
        </authorList>
    </citation>
    <scope>NUCLEOTIDE SEQUENCE</scope>
    <source>
        <strain evidence="7">YIM 132084</strain>
    </source>
</reference>
<dbReference type="Proteomes" id="UP000663792">
    <property type="component" value="Unassembled WGS sequence"/>
</dbReference>
<dbReference type="InterPro" id="IPR000456">
    <property type="entry name" value="Ribosomal_bL17"/>
</dbReference>
<keyword evidence="2 4" id="KW-0689">Ribosomal protein</keyword>
<dbReference type="AlphaFoldDB" id="A0A938YFQ3"/>
<sequence length="222" mass="22643">MPTPTKGPRLGGSPNHERLILANLAQSLFEHGRITTTEAKAKRLRPYAEKLITSAKKGDLHHRRQVLKVIRDKDVVHKLFAEIGPSFATRDGGYTRIVKTAPRKGDNAPMAIIELVGEETVSAAASRVARRAASTGGNRAARVAASGGAAAGAAAAEVPVEEAPQDDAVSQTAAAGAEDPAEGSVEAGQAADGTAAEASAAAEDIDAGQPSGAATEDPAEGK</sequence>
<keyword evidence="3 4" id="KW-0687">Ribonucleoprotein</keyword>
<organism evidence="7 8">
    <name type="scientific">Nakamurella leprariae</name>
    <dbReference type="NCBI Taxonomy" id="2803911"/>
    <lineage>
        <taxon>Bacteria</taxon>
        <taxon>Bacillati</taxon>
        <taxon>Actinomycetota</taxon>
        <taxon>Actinomycetes</taxon>
        <taxon>Nakamurellales</taxon>
        <taxon>Nakamurellaceae</taxon>
        <taxon>Nakamurella</taxon>
    </lineage>
</organism>
<dbReference type="RefSeq" id="WP_205260512.1">
    <property type="nucleotide sequence ID" value="NZ_JAERWK010000011.1"/>
</dbReference>
<accession>A0A938YFQ3</accession>
<keyword evidence="8" id="KW-1185">Reference proteome</keyword>
<dbReference type="FunFam" id="3.90.1030.10:FF:000001">
    <property type="entry name" value="50S ribosomal protein L17"/>
    <property type="match status" value="1"/>
</dbReference>
<dbReference type="GO" id="GO:0003735">
    <property type="term" value="F:structural constituent of ribosome"/>
    <property type="evidence" value="ECO:0007669"/>
    <property type="project" value="InterPro"/>
</dbReference>
<dbReference type="GO" id="GO:0022625">
    <property type="term" value="C:cytosolic large ribosomal subunit"/>
    <property type="evidence" value="ECO:0007669"/>
    <property type="project" value="TreeGrafter"/>
</dbReference>